<feature type="transmembrane region" description="Helical" evidence="1">
    <location>
        <begin position="37"/>
        <end position="57"/>
    </location>
</feature>
<evidence type="ECO:0000313" key="3">
    <source>
        <dbReference type="Proteomes" id="UP000387223"/>
    </source>
</evidence>
<keyword evidence="1" id="KW-1133">Transmembrane helix</keyword>
<keyword evidence="1" id="KW-0472">Membrane</keyword>
<comment type="caution">
    <text evidence="2">The sequence shown here is derived from an EMBL/GenBank/DDBJ whole genome shotgun (WGS) entry which is preliminary data.</text>
</comment>
<dbReference type="AlphaFoldDB" id="A0A5M3Q4P6"/>
<organism evidence="2 3">
    <name type="scientific">Marinobacter salsuginis</name>
    <dbReference type="NCBI Taxonomy" id="418719"/>
    <lineage>
        <taxon>Bacteria</taxon>
        <taxon>Pseudomonadati</taxon>
        <taxon>Pseudomonadota</taxon>
        <taxon>Gammaproteobacteria</taxon>
        <taxon>Pseudomonadales</taxon>
        <taxon>Marinobacteraceae</taxon>
        <taxon>Marinobacter</taxon>
    </lineage>
</organism>
<gene>
    <name evidence="2" type="ORF">MSSD14B_38500</name>
</gene>
<dbReference type="Proteomes" id="UP000387223">
    <property type="component" value="Unassembled WGS sequence"/>
</dbReference>
<reference evidence="2 3" key="1">
    <citation type="journal article" date="2019" name="J. Gen. Appl. Microbiol.">
        <title>Aerobic degradation of cis-dichloroethene by the marine bacterium Marinobacter salsuginis strain 5N-3.</title>
        <authorList>
            <person name="Inoue Y."/>
            <person name="Fukunaga Y."/>
            <person name="Katsumata H."/>
            <person name="Ohji S."/>
            <person name="Hosoyama A."/>
            <person name="Mori K."/>
            <person name="Ando K."/>
        </authorList>
    </citation>
    <scope>NUCLEOTIDE SEQUENCE [LARGE SCALE GENOMIC DNA]</scope>
    <source>
        <strain evidence="2 3">NBRC 109114</strain>
    </source>
</reference>
<dbReference type="EMBL" id="BGZI01000035">
    <property type="protein sequence ID" value="GBO90182.1"/>
    <property type="molecule type" value="Genomic_DNA"/>
</dbReference>
<protein>
    <submittedName>
        <fullName evidence="2">Uncharacterized protein</fullName>
    </submittedName>
</protein>
<dbReference type="RefSeq" id="WP_153637465.1">
    <property type="nucleotide sequence ID" value="NZ_BGZI01000035.1"/>
</dbReference>
<evidence type="ECO:0000313" key="2">
    <source>
        <dbReference type="EMBL" id="GBO90182.1"/>
    </source>
</evidence>
<keyword evidence="1" id="KW-0812">Transmembrane</keyword>
<proteinExistence type="predicted"/>
<accession>A0A5M3Q4P6</accession>
<evidence type="ECO:0000256" key="1">
    <source>
        <dbReference type="SAM" id="Phobius"/>
    </source>
</evidence>
<feature type="transmembrane region" description="Helical" evidence="1">
    <location>
        <begin position="12"/>
        <end position="31"/>
    </location>
</feature>
<sequence length="96" mass="10411">MKFQLKKVIPTYLAVIALSVMAGVFAGMVISGETETLMKFGILIFIGLIGFAFANVIGRVTRAYEDEKAAIRAITPLLSLMLILPVVTMAFLFGLI</sequence>
<name>A0A5M3Q4P6_9GAMM</name>
<feature type="transmembrane region" description="Helical" evidence="1">
    <location>
        <begin position="69"/>
        <end position="93"/>
    </location>
</feature>